<evidence type="ECO:0000313" key="2">
    <source>
        <dbReference type="Proteomes" id="UP000694857"/>
    </source>
</evidence>
<name>A0A8B8V4Y2_BALMU</name>
<dbReference type="GeneID" id="118880345"/>
<dbReference type="KEGG" id="bmus:118880345"/>
<dbReference type="RefSeq" id="XP_036679886.1">
    <property type="nucleotide sequence ID" value="XM_036823991.1"/>
</dbReference>
<feature type="compositionally biased region" description="Low complexity" evidence="1">
    <location>
        <begin position="34"/>
        <end position="47"/>
    </location>
</feature>
<accession>A0A8B8V4Y2</accession>
<dbReference type="AlphaFoldDB" id="A0A8B8V4Y2"/>
<proteinExistence type="predicted"/>
<evidence type="ECO:0000256" key="1">
    <source>
        <dbReference type="SAM" id="MobiDB-lite"/>
    </source>
</evidence>
<dbReference type="Proteomes" id="UP000694857">
    <property type="component" value="Chromosome 14"/>
</dbReference>
<keyword evidence="2" id="KW-1185">Reference proteome</keyword>
<gene>
    <name evidence="3" type="primary">LOC118880345</name>
</gene>
<evidence type="ECO:0000313" key="3">
    <source>
        <dbReference type="RefSeq" id="XP_036679886.1"/>
    </source>
</evidence>
<protein>
    <submittedName>
        <fullName evidence="3">Basic proline-rich protein-like</fullName>
    </submittedName>
</protein>
<reference evidence="3" key="1">
    <citation type="submission" date="2025-08" db="UniProtKB">
        <authorList>
            <consortium name="RefSeq"/>
        </authorList>
    </citation>
    <scope>IDENTIFICATION</scope>
    <source>
        <tissue evidence="3">Epidermis and Blubber</tissue>
    </source>
</reference>
<organism evidence="2 3">
    <name type="scientific">Balaenoptera musculus</name>
    <name type="common">Blue whale</name>
    <dbReference type="NCBI Taxonomy" id="9771"/>
    <lineage>
        <taxon>Eukaryota</taxon>
        <taxon>Metazoa</taxon>
        <taxon>Chordata</taxon>
        <taxon>Craniata</taxon>
        <taxon>Vertebrata</taxon>
        <taxon>Euteleostomi</taxon>
        <taxon>Mammalia</taxon>
        <taxon>Eutheria</taxon>
        <taxon>Laurasiatheria</taxon>
        <taxon>Artiodactyla</taxon>
        <taxon>Whippomorpha</taxon>
        <taxon>Cetacea</taxon>
        <taxon>Mysticeti</taxon>
        <taxon>Balaenopteridae</taxon>
        <taxon>Balaenoptera</taxon>
    </lineage>
</organism>
<sequence length="110" mass="11317">MRKRSSGPPAPAAPRPRPRPRAAAALPCVPPAAPSRSAPASDLPSRRLPACAPFPGEPPASCPAAQGRRGYWEFGARPDEGAGWSAAEAGGASALVFMKKCLQKCFALPS</sequence>
<feature type="region of interest" description="Disordered" evidence="1">
    <location>
        <begin position="1"/>
        <end position="63"/>
    </location>
</feature>